<dbReference type="RefSeq" id="WP_013240288.1">
    <property type="nucleotide sequence ID" value="NC_014328.1"/>
</dbReference>
<dbReference type="Proteomes" id="UP000001656">
    <property type="component" value="Chromosome"/>
</dbReference>
<dbReference type="HOGENOM" id="CLU_2521744_0_0_9"/>
<proteinExistence type="predicted"/>
<dbReference type="AlphaFoldDB" id="D8GTA6"/>
<gene>
    <name evidence="1" type="ordered locus">CLJU_c36640</name>
    <name evidence="2" type="ORF">WX45_01251</name>
</gene>
<accession>D8GTA6</accession>
<reference evidence="2 4" key="3">
    <citation type="journal article" date="2016" name="Biotechnol. Bioeng.">
        <title>Traits of selected Clostridium strains for syngas fermentation to ethanol.</title>
        <authorList>
            <person name="Martin M.E."/>
            <person name="Richter H."/>
            <person name="Saha S."/>
            <person name="Angenent L.T."/>
        </authorList>
    </citation>
    <scope>NUCLEOTIDE SEQUENCE [LARGE SCALE GENOMIC DNA]</scope>
    <source>
        <strain evidence="2 4">PETC</strain>
    </source>
</reference>
<evidence type="ECO:0000313" key="2">
    <source>
        <dbReference type="EMBL" id="OAA89419.1"/>
    </source>
</evidence>
<dbReference type="EMBL" id="CP001666">
    <property type="protein sequence ID" value="ADK16705.1"/>
    <property type="molecule type" value="Genomic_DNA"/>
</dbReference>
<sequence length="84" mass="9769">MSVITKGMIKDVVNENFEDLVLDISELKACIVTSGLKEREIKVLLMFNEQLLTWIKKVINAPDKIIDSENKIRFIKEIFNKEDE</sequence>
<protein>
    <submittedName>
        <fullName evidence="1">Uncharacterized protein</fullName>
    </submittedName>
</protein>
<reference evidence="1" key="1">
    <citation type="submission" date="2009-07" db="EMBL/GenBank/DDBJ databases">
        <authorList>
            <person name="Koepke M."/>
            <person name="Hujer S."/>
            <person name="Held C."/>
            <person name="Wiezer A."/>
            <person name="Liesegang H."/>
            <person name="Ehrenreich A."/>
            <person name="Gottschalk G."/>
            <person name="Duerre P."/>
        </authorList>
    </citation>
    <scope>NUCLEOTIDE SEQUENCE</scope>
    <source>
        <strain evidence="1">DSM 13528</strain>
    </source>
</reference>
<evidence type="ECO:0000313" key="1">
    <source>
        <dbReference type="EMBL" id="ADK16705.1"/>
    </source>
</evidence>
<dbReference type="KEGG" id="clj:CLJU_c36640"/>
<organism evidence="1 3">
    <name type="scientific">Clostridium ljungdahlii (strain ATCC 55383 / DSM 13528 / PETC)</name>
    <dbReference type="NCBI Taxonomy" id="748727"/>
    <lineage>
        <taxon>Bacteria</taxon>
        <taxon>Bacillati</taxon>
        <taxon>Bacillota</taxon>
        <taxon>Clostridia</taxon>
        <taxon>Eubacteriales</taxon>
        <taxon>Clostridiaceae</taxon>
        <taxon>Clostridium</taxon>
    </lineage>
</organism>
<name>D8GTA6_CLOLD</name>
<reference evidence="1 3" key="2">
    <citation type="journal article" date="2010" name="Proc. Natl. Acad. Sci. U.S.A.">
        <title>Clostridium ljungdahlii represents a microbial production platform based on syngas.</title>
        <authorList>
            <person name="Kopke M."/>
            <person name="Held C."/>
            <person name="Hujer S."/>
            <person name="Liesegang H."/>
            <person name="Wiezer A."/>
            <person name="Wollherr A."/>
            <person name="Ehrenreich A."/>
            <person name="Liebl W."/>
            <person name="Gottschalk G."/>
            <person name="Durre P."/>
        </authorList>
    </citation>
    <scope>NUCLEOTIDE SEQUENCE [LARGE SCALE GENOMIC DNA]</scope>
    <source>
        <strain evidence="3">ATCC 55383 / DSM 13528 / PETC</strain>
        <strain evidence="1">DSM 13528</strain>
    </source>
</reference>
<evidence type="ECO:0000313" key="3">
    <source>
        <dbReference type="Proteomes" id="UP000001656"/>
    </source>
</evidence>
<dbReference type="EMBL" id="LITS01000001">
    <property type="protein sequence ID" value="OAA89419.1"/>
    <property type="molecule type" value="Genomic_DNA"/>
</dbReference>
<dbReference type="Proteomes" id="UP000077020">
    <property type="component" value="Unassembled WGS sequence"/>
</dbReference>
<dbReference type="PATRIC" id="fig|748727.19.peg.25"/>
<evidence type="ECO:0000313" key="4">
    <source>
        <dbReference type="Proteomes" id="UP000077020"/>
    </source>
</evidence>
<dbReference type="STRING" id="748727.CLJU_c36640"/>
<keyword evidence="4" id="KW-1185">Reference proteome</keyword>